<keyword evidence="1" id="KW-0472">Membrane</keyword>
<gene>
    <name evidence="2" type="ORF">CTM53_06350</name>
</gene>
<evidence type="ECO:0000313" key="3">
    <source>
        <dbReference type="Proteomes" id="UP000229102"/>
    </source>
</evidence>
<evidence type="ECO:0000313" key="2">
    <source>
        <dbReference type="EMBL" id="PJI20473.1"/>
    </source>
</evidence>
<dbReference type="RefSeq" id="WP_099983694.1">
    <property type="nucleotide sequence ID" value="NZ_CP024697.1"/>
</dbReference>
<name>A0AAJ3VF96_PREIN</name>
<dbReference type="Proteomes" id="UP000229102">
    <property type="component" value="Unassembled WGS sequence"/>
</dbReference>
<keyword evidence="1" id="KW-0812">Transmembrane</keyword>
<comment type="caution">
    <text evidence="2">The sequence shown here is derived from an EMBL/GenBank/DDBJ whole genome shotgun (WGS) entry which is preliminary data.</text>
</comment>
<dbReference type="EMBL" id="PENF01000001">
    <property type="protein sequence ID" value="PJI20473.1"/>
    <property type="molecule type" value="Genomic_DNA"/>
</dbReference>
<proteinExistence type="predicted"/>
<keyword evidence="1" id="KW-1133">Transmembrane helix</keyword>
<reference evidence="2 3" key="1">
    <citation type="submission" date="2017-11" db="EMBL/GenBank/DDBJ databases">
        <title>Genome sequencing of Prevotella intermedia KCOM 2698.</title>
        <authorList>
            <person name="Kook J.-K."/>
            <person name="Park S.-N."/>
            <person name="Lim Y.K."/>
        </authorList>
    </citation>
    <scope>NUCLEOTIDE SEQUENCE [LARGE SCALE GENOMIC DNA]</scope>
    <source>
        <strain evidence="2 3">KCOM 2698</strain>
    </source>
</reference>
<dbReference type="AlphaFoldDB" id="A0AAJ3VF96"/>
<feature type="transmembrane region" description="Helical" evidence="1">
    <location>
        <begin position="307"/>
        <end position="326"/>
    </location>
</feature>
<accession>A0AAJ3VF96</accession>
<protein>
    <submittedName>
        <fullName evidence="2">Uncharacterized protein</fullName>
    </submittedName>
</protein>
<feature type="transmembrane region" description="Helical" evidence="1">
    <location>
        <begin position="273"/>
        <end position="295"/>
    </location>
</feature>
<sequence length="332" mass="38701">MDNSYYILSKEEVSIERLHICTWEFPQETSFIEFGLEFSHESFISDSIKFYLAAPFVKKENITVTPLLKNLSDRDNARFIFNDVVKIIKNAGNESMDWSILSFEKRDSLTVLLCDIDIDNGFISFDIKNPNKYEGNLYFRVLIEIKEASIAIRKKGIAQTIYIYDFKINETRNLPQDIYELKTTKKLVICKVKKIFCLHAVPDNFVFSFVDSSKLKNIRKLETTAFQKYLPAVKSISKDSYNIMFLKDDDCDGKESYSLFSICTEETIGSKQIALAIGANILCSLLFALSSFRYIKDSKIEWYRQIPWEYWLALLILVLLLIYLFTPLKKKF</sequence>
<organism evidence="2 3">
    <name type="scientific">Prevotella intermedia</name>
    <dbReference type="NCBI Taxonomy" id="28131"/>
    <lineage>
        <taxon>Bacteria</taxon>
        <taxon>Pseudomonadati</taxon>
        <taxon>Bacteroidota</taxon>
        <taxon>Bacteroidia</taxon>
        <taxon>Bacteroidales</taxon>
        <taxon>Prevotellaceae</taxon>
        <taxon>Prevotella</taxon>
    </lineage>
</organism>
<evidence type="ECO:0000256" key="1">
    <source>
        <dbReference type="SAM" id="Phobius"/>
    </source>
</evidence>